<feature type="transmembrane region" description="Helical" evidence="1">
    <location>
        <begin position="107"/>
        <end position="130"/>
    </location>
</feature>
<keyword evidence="1" id="KW-1133">Transmembrane helix</keyword>
<dbReference type="AlphaFoldDB" id="A0A2H0THP4"/>
<keyword evidence="1" id="KW-0472">Membrane</keyword>
<gene>
    <name evidence="3" type="ORF">COU46_01310</name>
</gene>
<proteinExistence type="predicted"/>
<comment type="caution">
    <text evidence="3">The sequence shown here is derived from an EMBL/GenBank/DDBJ whole genome shotgun (WGS) entry which is preliminary data.</text>
</comment>
<feature type="transmembrane region" description="Helical" evidence="1">
    <location>
        <begin position="172"/>
        <end position="193"/>
    </location>
</feature>
<dbReference type="PANTHER" id="PTHR42709:SF11">
    <property type="entry name" value="DEDA FAMILY PROTEIN"/>
    <property type="match status" value="1"/>
</dbReference>
<dbReference type="Pfam" id="PF09335">
    <property type="entry name" value="VTT_dom"/>
    <property type="match status" value="1"/>
</dbReference>
<dbReference type="InterPro" id="IPR051311">
    <property type="entry name" value="DedA_domain"/>
</dbReference>
<name>A0A2H0THP4_9BACT</name>
<protein>
    <submittedName>
        <fullName evidence="3">Cytochrome B</fullName>
    </submittedName>
</protein>
<dbReference type="PANTHER" id="PTHR42709">
    <property type="entry name" value="ALKALINE PHOSPHATASE LIKE PROTEIN"/>
    <property type="match status" value="1"/>
</dbReference>
<dbReference type="GO" id="GO:0005886">
    <property type="term" value="C:plasma membrane"/>
    <property type="evidence" value="ECO:0007669"/>
    <property type="project" value="TreeGrafter"/>
</dbReference>
<evidence type="ECO:0000313" key="4">
    <source>
        <dbReference type="Proteomes" id="UP000229383"/>
    </source>
</evidence>
<evidence type="ECO:0000259" key="2">
    <source>
        <dbReference type="Pfam" id="PF09335"/>
    </source>
</evidence>
<feature type="transmembrane region" description="Helical" evidence="1">
    <location>
        <begin position="56"/>
        <end position="79"/>
    </location>
</feature>
<dbReference type="EMBL" id="PFCN01000016">
    <property type="protein sequence ID" value="PIR70494.1"/>
    <property type="molecule type" value="Genomic_DNA"/>
</dbReference>
<accession>A0A2H0THP4</accession>
<dbReference type="InterPro" id="IPR032816">
    <property type="entry name" value="VTT_dom"/>
</dbReference>
<feature type="transmembrane region" description="Helical" evidence="1">
    <location>
        <begin position="136"/>
        <end position="160"/>
    </location>
</feature>
<evidence type="ECO:0000313" key="3">
    <source>
        <dbReference type="EMBL" id="PIR70494.1"/>
    </source>
</evidence>
<evidence type="ECO:0000256" key="1">
    <source>
        <dbReference type="SAM" id="Phobius"/>
    </source>
</evidence>
<keyword evidence="1" id="KW-0812">Transmembrane</keyword>
<feature type="transmembrane region" description="Helical" evidence="1">
    <location>
        <begin position="20"/>
        <end position="36"/>
    </location>
</feature>
<organism evidence="3 4">
    <name type="scientific">Candidatus Niyogibacteria bacterium CG10_big_fil_rev_8_21_14_0_10_42_19</name>
    <dbReference type="NCBI Taxonomy" id="1974725"/>
    <lineage>
        <taxon>Bacteria</taxon>
        <taxon>Candidatus Niyogiibacteriota</taxon>
    </lineage>
</organism>
<dbReference type="Proteomes" id="UP000229383">
    <property type="component" value="Unassembled WGS sequence"/>
</dbReference>
<sequence length="194" mass="22229">MLFSRIYQWTLAWVHRRHSSWALGVLSFAESSFFPIPPDPLLMILVALRPARWWKYAIITTSASVVGGAFAYFIGFVFYETAGKLIIESYGLTEQVAFVGKYYSDNLFFAVFGAAFTPIPYKVFTISAGLFKTSFWVFMAASFLGRSLRFFLVSLLMYVFGLKMEKFIKKYFGILSLMFFILLVAGFVVIKLYL</sequence>
<feature type="domain" description="VTT" evidence="2">
    <location>
        <begin position="36"/>
        <end position="158"/>
    </location>
</feature>
<reference evidence="4" key="1">
    <citation type="submission" date="2017-09" db="EMBL/GenBank/DDBJ databases">
        <title>Depth-based differentiation of microbial function through sediment-hosted aquifers and enrichment of novel symbionts in the deep terrestrial subsurface.</title>
        <authorList>
            <person name="Probst A.J."/>
            <person name="Ladd B."/>
            <person name="Jarett J.K."/>
            <person name="Geller-Mcgrath D.E."/>
            <person name="Sieber C.M.K."/>
            <person name="Emerson J.B."/>
            <person name="Anantharaman K."/>
            <person name="Thomas B.C."/>
            <person name="Malmstrom R."/>
            <person name="Stieglmeier M."/>
            <person name="Klingl A."/>
            <person name="Woyke T."/>
            <person name="Ryan C.M."/>
            <person name="Banfield J.F."/>
        </authorList>
    </citation>
    <scope>NUCLEOTIDE SEQUENCE [LARGE SCALE GENOMIC DNA]</scope>
</reference>